<evidence type="ECO:0000313" key="5">
    <source>
        <dbReference type="Proteomes" id="UP000675121"/>
    </source>
</evidence>
<feature type="domain" description="Putative Flp pilus-assembly TadG-like N-terminal" evidence="3">
    <location>
        <begin position="34"/>
        <end position="79"/>
    </location>
</feature>
<dbReference type="Proteomes" id="UP000675121">
    <property type="component" value="Unassembled WGS sequence"/>
</dbReference>
<comment type="caution">
    <text evidence="4">The sequence shown here is derived from an EMBL/GenBank/DDBJ whole genome shotgun (WGS) entry which is preliminary data.</text>
</comment>
<evidence type="ECO:0000256" key="1">
    <source>
        <dbReference type="SAM" id="Phobius"/>
    </source>
</evidence>
<evidence type="ECO:0000259" key="2">
    <source>
        <dbReference type="Pfam" id="PF09977"/>
    </source>
</evidence>
<dbReference type="InterPro" id="IPR018705">
    <property type="entry name" value="DUF2134_membrane"/>
</dbReference>
<sequence length="603" mass="60003">MRQPSTFAASAHYPRSFRARRGGASMPGARRQHGAIAVLAVIWLSIAIAALGAIDIGNVFFVRRQLQRTADLAAAAGVQLVASAGGCSAATAAATQNATTNGLPTNGTVAVSCGRWDPATSTTLTTPPTDGTGSPINAVNVTVGQSVPYFFLGPARNVQASATAKATNVGTFTIGTSLISVGSSGCTASSSTLNSILGGLLGVNLQLDAVSYCGLATARIKVRDLVVAANAGTVDGLLKLPVTVGSLANLMVTALQQTSIVNANLSSSIGALQTVVSANVPGGFNIGDSSSASGLLSLGLANTQAALDATISPLDALVVAAEIAQKGQPPINIAAGLNLPGLSTTLQVQVIQPPVLAIGEAGTTPGSSTTWVTSARSAQVRAYLKLTLGTSSLPLGALGALIPIDVNLPLYVEVAPGTAGLSSANCASTRQASQSVIGVQTGLANICIGDPPANMSASQAFSCSNPATLINVANLVTVQAAASVALVNPPAQPTYLTFDGVVDNEYQSTNSNQVGGVISNALSGLGTQLAQPNALSIGLPLGISLPLGPIASPIVTLLGQVLAPALGGLDTLLVPVLQLLGAQIGVSTIHDLSLTCGVSQLVN</sequence>
<organism evidence="4 5">
    <name type="scientific">Paraburkholderia domus</name>
    <dbReference type="NCBI Taxonomy" id="2793075"/>
    <lineage>
        <taxon>Bacteria</taxon>
        <taxon>Pseudomonadati</taxon>
        <taxon>Pseudomonadota</taxon>
        <taxon>Betaproteobacteria</taxon>
        <taxon>Burkholderiales</taxon>
        <taxon>Burkholderiaceae</taxon>
        <taxon>Paraburkholderia</taxon>
    </lineage>
</organism>
<dbReference type="InterPro" id="IPR028087">
    <property type="entry name" value="Tad_N"/>
</dbReference>
<reference evidence="4" key="1">
    <citation type="submission" date="2021-02" db="EMBL/GenBank/DDBJ databases">
        <authorList>
            <person name="Vanwijnsberghe S."/>
        </authorList>
    </citation>
    <scope>NUCLEOTIDE SEQUENCE</scope>
    <source>
        <strain evidence="4">R-70211</strain>
    </source>
</reference>
<evidence type="ECO:0000313" key="4">
    <source>
        <dbReference type="EMBL" id="CAE6917059.1"/>
    </source>
</evidence>
<evidence type="ECO:0008006" key="6">
    <source>
        <dbReference type="Google" id="ProtNLM"/>
    </source>
</evidence>
<keyword evidence="1" id="KW-0472">Membrane</keyword>
<name>A0A9N8MWZ3_9BURK</name>
<gene>
    <name evidence="4" type="ORF">R70211_04272</name>
</gene>
<protein>
    <recommendedName>
        <fullName evidence="6">DUF2134 domain-containing protein</fullName>
    </recommendedName>
</protein>
<dbReference type="EMBL" id="CAJNAS010000012">
    <property type="protein sequence ID" value="CAE6917059.1"/>
    <property type="molecule type" value="Genomic_DNA"/>
</dbReference>
<dbReference type="Pfam" id="PF09977">
    <property type="entry name" value="Tad_C"/>
    <property type="match status" value="1"/>
</dbReference>
<dbReference type="AlphaFoldDB" id="A0A9N8MWZ3"/>
<keyword evidence="1" id="KW-1133">Transmembrane helix</keyword>
<evidence type="ECO:0000259" key="3">
    <source>
        <dbReference type="Pfam" id="PF13400"/>
    </source>
</evidence>
<feature type="domain" description="DUF2134" evidence="2">
    <location>
        <begin position="83"/>
        <end position="164"/>
    </location>
</feature>
<feature type="transmembrane region" description="Helical" evidence="1">
    <location>
        <begin position="35"/>
        <end position="54"/>
    </location>
</feature>
<dbReference type="Pfam" id="PF13400">
    <property type="entry name" value="Tad"/>
    <property type="match status" value="1"/>
</dbReference>
<dbReference type="RefSeq" id="WP_236061300.1">
    <property type="nucleotide sequence ID" value="NZ_CAJNAS010000012.1"/>
</dbReference>
<keyword evidence="1" id="KW-0812">Transmembrane</keyword>
<keyword evidence="5" id="KW-1185">Reference proteome</keyword>
<accession>A0A9N8MWZ3</accession>
<proteinExistence type="predicted"/>